<organism evidence="1 2">
    <name type="scientific">bacterium (Candidatus Gribaldobacteria) CG_4_10_14_0_2_um_filter_41_16</name>
    <dbReference type="NCBI Taxonomy" id="2014265"/>
    <lineage>
        <taxon>Bacteria</taxon>
        <taxon>Candidatus Gribaldobacteria</taxon>
    </lineage>
</organism>
<dbReference type="AlphaFoldDB" id="A0A2M7VJ77"/>
<reference evidence="2" key="1">
    <citation type="submission" date="2017-09" db="EMBL/GenBank/DDBJ databases">
        <title>Depth-based differentiation of microbial function through sediment-hosted aquifers and enrichment of novel symbionts in the deep terrestrial subsurface.</title>
        <authorList>
            <person name="Probst A.J."/>
            <person name="Ladd B."/>
            <person name="Jarett J.K."/>
            <person name="Geller-Mcgrath D.E."/>
            <person name="Sieber C.M.K."/>
            <person name="Emerson J.B."/>
            <person name="Anantharaman K."/>
            <person name="Thomas B.C."/>
            <person name="Malmstrom R."/>
            <person name="Stieglmeier M."/>
            <person name="Klingl A."/>
            <person name="Woyke T."/>
            <person name="Ryan C.M."/>
            <person name="Banfield J.F."/>
        </authorList>
    </citation>
    <scope>NUCLEOTIDE SEQUENCE [LARGE SCALE GENOMIC DNA]</scope>
</reference>
<protein>
    <submittedName>
        <fullName evidence="1">Uncharacterized protein</fullName>
    </submittedName>
</protein>
<accession>A0A2M7VJ77</accession>
<proteinExistence type="predicted"/>
<gene>
    <name evidence="1" type="ORF">COX74_00265</name>
</gene>
<evidence type="ECO:0000313" key="1">
    <source>
        <dbReference type="EMBL" id="PJA01892.1"/>
    </source>
</evidence>
<dbReference type="EMBL" id="PFPR01000007">
    <property type="protein sequence ID" value="PJA01892.1"/>
    <property type="molecule type" value="Genomic_DNA"/>
</dbReference>
<dbReference type="Proteomes" id="UP000229364">
    <property type="component" value="Unassembled WGS sequence"/>
</dbReference>
<name>A0A2M7VJ77_9BACT</name>
<evidence type="ECO:0000313" key="2">
    <source>
        <dbReference type="Proteomes" id="UP000229364"/>
    </source>
</evidence>
<comment type="caution">
    <text evidence="1">The sequence shown here is derived from an EMBL/GenBank/DDBJ whole genome shotgun (WGS) entry which is preliminary data.</text>
</comment>
<sequence length="69" mass="8201">MTERELNLLAPQGVAECRFSSGLLTLGRFCFKSPFQQLFKRYNFVGLFFIFDRPLWSICNRIIFNNFKL</sequence>